<dbReference type="InterPro" id="IPR050834">
    <property type="entry name" value="Glycosyltransf_2"/>
</dbReference>
<dbReference type="AlphaFoldDB" id="A0A551Y1T8"/>
<evidence type="ECO:0000259" key="1">
    <source>
        <dbReference type="Pfam" id="PF00535"/>
    </source>
</evidence>
<name>A0A551Y1T8_MICAE</name>
<evidence type="ECO:0000313" key="2">
    <source>
        <dbReference type="EMBL" id="TRT54926.1"/>
    </source>
</evidence>
<feature type="domain" description="Glycosyltransferase 2-like" evidence="1">
    <location>
        <begin position="5"/>
        <end position="163"/>
    </location>
</feature>
<dbReference type="InterPro" id="IPR029044">
    <property type="entry name" value="Nucleotide-diphossugar_trans"/>
</dbReference>
<sequence length="360" mass="42652">MPRVSVIIPSYNHEKYVAESIQSVLDQTYQDFEIIITDDGSKDRTVDIIKQFTDPRIKLFCFSQNQGAVVAANHCIQNAQGEFISLLNSDDVFKHQKLEVQVKFLDESPNIGAVFSQAQFIGENSQVLTIVNYENFDRENRTRFEWLNYFFYHGNCLCHPSILIRKECYDDIGLYDPRLAQLPDFEFWIRLCQKYEIFILPEKLIKFRLRDNEANASAYTTESRRRMYIEYPMVFQQYLNSSILDNLEKVFPEAIPKEWSKHYSNDFDILGYYLMANLCLQSKISSINYLGINIMYDLLSKSNFIDHELIKQKLNYTDLIKISGNYEIFSDQNLNEEFKFFKSSIFYKAWMFFRNIKIKT</sequence>
<comment type="caution">
    <text evidence="2">The sequence shown here is derived from an EMBL/GenBank/DDBJ whole genome shotgun (WGS) entry which is preliminary data.</text>
</comment>
<dbReference type="Proteomes" id="UP000316443">
    <property type="component" value="Unassembled WGS sequence"/>
</dbReference>
<dbReference type="PANTHER" id="PTHR43685:SF11">
    <property type="entry name" value="GLYCOSYLTRANSFERASE TAGX-RELATED"/>
    <property type="match status" value="1"/>
</dbReference>
<dbReference type="Gene3D" id="3.90.550.10">
    <property type="entry name" value="Spore Coat Polysaccharide Biosynthesis Protein SpsA, Chain A"/>
    <property type="match status" value="1"/>
</dbReference>
<proteinExistence type="predicted"/>
<accession>A0A551Y1T8</accession>
<dbReference type="SUPFAM" id="SSF53448">
    <property type="entry name" value="Nucleotide-diphospho-sugar transferases"/>
    <property type="match status" value="1"/>
</dbReference>
<organism evidence="2 3">
    <name type="scientific">Microcystis aeruginosa Ma_QC_C_20070703_M131</name>
    <dbReference type="NCBI Taxonomy" id="2486263"/>
    <lineage>
        <taxon>Bacteria</taxon>
        <taxon>Bacillati</taxon>
        <taxon>Cyanobacteriota</taxon>
        <taxon>Cyanophyceae</taxon>
        <taxon>Oscillatoriophycideae</taxon>
        <taxon>Chroococcales</taxon>
        <taxon>Microcystaceae</taxon>
        <taxon>Microcystis</taxon>
    </lineage>
</organism>
<dbReference type="InterPro" id="IPR001173">
    <property type="entry name" value="Glyco_trans_2-like"/>
</dbReference>
<gene>
    <name evidence="2" type="ORF">EWV85_10210</name>
</gene>
<dbReference type="EMBL" id="SFCA01000103">
    <property type="protein sequence ID" value="TRT54926.1"/>
    <property type="molecule type" value="Genomic_DNA"/>
</dbReference>
<dbReference type="Pfam" id="PF00535">
    <property type="entry name" value="Glycos_transf_2"/>
    <property type="match status" value="1"/>
</dbReference>
<dbReference type="PANTHER" id="PTHR43685">
    <property type="entry name" value="GLYCOSYLTRANSFERASE"/>
    <property type="match status" value="1"/>
</dbReference>
<evidence type="ECO:0000313" key="3">
    <source>
        <dbReference type="Proteomes" id="UP000316443"/>
    </source>
</evidence>
<dbReference type="GO" id="GO:0016740">
    <property type="term" value="F:transferase activity"/>
    <property type="evidence" value="ECO:0007669"/>
    <property type="project" value="UniProtKB-KW"/>
</dbReference>
<reference evidence="2 3" key="1">
    <citation type="submission" date="2019-01" db="EMBL/GenBank/DDBJ databases">
        <title>Coherence of Microcystis species and biogeography revealed through population genomics.</title>
        <authorList>
            <person name="Perez-Carrascal O.M."/>
            <person name="Terrat Y."/>
            <person name="Giani A."/>
            <person name="Fortin N."/>
            <person name="Tromas N."/>
            <person name="Shapiro B.J."/>
        </authorList>
    </citation>
    <scope>NUCLEOTIDE SEQUENCE [LARGE SCALE GENOMIC DNA]</scope>
    <source>
        <strain evidence="2">Ma_QC_C_20070703_M131</strain>
    </source>
</reference>
<protein>
    <submittedName>
        <fullName evidence="2">Glycosyltransferase</fullName>
    </submittedName>
</protein>
<keyword evidence="2" id="KW-0808">Transferase</keyword>